<dbReference type="InterPro" id="IPR009061">
    <property type="entry name" value="DNA-bd_dom_put_sf"/>
</dbReference>
<dbReference type="InterPro" id="IPR001584">
    <property type="entry name" value="Integrase_cat-core"/>
</dbReference>
<evidence type="ECO:0000259" key="2">
    <source>
        <dbReference type="PROSITE" id="PS50994"/>
    </source>
</evidence>
<dbReference type="SUPFAM" id="SSF53098">
    <property type="entry name" value="Ribonuclease H-like"/>
    <property type="match status" value="1"/>
</dbReference>
<dbReference type="SUPFAM" id="SSF46955">
    <property type="entry name" value="Putative DNA-binding domain"/>
    <property type="match status" value="1"/>
</dbReference>
<dbReference type="Gene3D" id="1.10.10.60">
    <property type="entry name" value="Homeodomain-like"/>
    <property type="match status" value="2"/>
</dbReference>
<evidence type="ECO:0000256" key="1">
    <source>
        <dbReference type="SAM" id="MobiDB-lite"/>
    </source>
</evidence>
<dbReference type="InterPro" id="IPR012337">
    <property type="entry name" value="RNaseH-like_sf"/>
</dbReference>
<protein>
    <submittedName>
        <fullName evidence="4">Transposase</fullName>
    </submittedName>
</protein>
<organism evidence="4 5">
    <name type="scientific">Pseudotabrizicola algicola</name>
    <dbReference type="NCBI Taxonomy" id="2709381"/>
    <lineage>
        <taxon>Bacteria</taxon>
        <taxon>Pseudomonadati</taxon>
        <taxon>Pseudomonadota</taxon>
        <taxon>Alphaproteobacteria</taxon>
        <taxon>Rhodobacterales</taxon>
        <taxon>Paracoccaceae</taxon>
        <taxon>Pseudotabrizicola</taxon>
    </lineage>
</organism>
<feature type="domain" description="HTH Mu-type" evidence="3">
    <location>
        <begin position="8"/>
        <end position="79"/>
    </location>
</feature>
<dbReference type="InterPro" id="IPR015126">
    <property type="entry name" value="Mu_I-gamma"/>
</dbReference>
<evidence type="ECO:0000313" key="4">
    <source>
        <dbReference type="EMBL" id="NEX47634.1"/>
    </source>
</evidence>
<dbReference type="GO" id="GO:0003677">
    <property type="term" value="F:DNA binding"/>
    <property type="evidence" value="ECO:0007669"/>
    <property type="project" value="InterPro"/>
</dbReference>
<dbReference type="Pfam" id="PF02316">
    <property type="entry name" value="HTH_Tnp_Mu_1"/>
    <property type="match status" value="1"/>
</dbReference>
<dbReference type="SUPFAM" id="SSF50610">
    <property type="entry name" value="mu transposase, C-terminal domain"/>
    <property type="match status" value="1"/>
</dbReference>
<gene>
    <name evidence="4" type="ORF">G3572_15585</name>
</gene>
<reference evidence="4 5" key="1">
    <citation type="submission" date="2020-02" db="EMBL/GenBank/DDBJ databases">
        <title>Rhodobacter algicola sp. nov., isolated from microalga culture.</title>
        <authorList>
            <person name="Park C.-Y."/>
        </authorList>
    </citation>
    <scope>NUCLEOTIDE SEQUENCE [LARGE SCALE GENOMIC DNA]</scope>
    <source>
        <strain evidence="4 5">ETT8</strain>
    </source>
</reference>
<evidence type="ECO:0000313" key="5">
    <source>
        <dbReference type="Proteomes" id="UP000481421"/>
    </source>
</evidence>
<dbReference type="Pfam" id="PF09039">
    <property type="entry name" value="HTH_Tnp_Mu_2"/>
    <property type="match status" value="1"/>
</dbReference>
<proteinExistence type="predicted"/>
<feature type="domain" description="Integrase catalytic" evidence="2">
    <location>
        <begin position="249"/>
        <end position="472"/>
    </location>
</feature>
<keyword evidence="5" id="KW-1185">Reference proteome</keyword>
<comment type="caution">
    <text evidence="4">The sequence shown here is derived from an EMBL/GenBank/DDBJ whole genome shotgun (WGS) entry which is preliminary data.</text>
</comment>
<dbReference type="InterPro" id="IPR015378">
    <property type="entry name" value="Transposase-like_Mu_C"/>
</dbReference>
<dbReference type="InterPro" id="IPR009057">
    <property type="entry name" value="Homeodomain-like_sf"/>
</dbReference>
<dbReference type="Gene3D" id="1.10.10.10">
    <property type="entry name" value="Winged helix-like DNA-binding domain superfamily/Winged helix DNA-binding domain"/>
    <property type="match status" value="1"/>
</dbReference>
<dbReference type="AlphaFoldDB" id="A0A6B3RNF5"/>
<dbReference type="Pfam" id="PF02914">
    <property type="entry name" value="DDE_2"/>
    <property type="match status" value="1"/>
</dbReference>
<dbReference type="InterPro" id="IPR036397">
    <property type="entry name" value="RNaseH_sf"/>
</dbReference>
<dbReference type="Pfam" id="PF09299">
    <property type="entry name" value="Mu-transpos_C"/>
    <property type="match status" value="1"/>
</dbReference>
<dbReference type="InterPro" id="IPR004189">
    <property type="entry name" value="Phage_Mu_transposase"/>
</dbReference>
<dbReference type="GO" id="GO:0015074">
    <property type="term" value="P:DNA integration"/>
    <property type="evidence" value="ECO:0007669"/>
    <property type="project" value="InterPro"/>
</dbReference>
<sequence>MAAAPQKEWWSTAELSAAALPDLPDTRQGVDDFARRNDWRGHPEFARRRSGRGGGWEYSWRLLPPRAQRRLIEAAAADAGDPTAPERMDREEAWAWYEGLKENAKARALTRLRIIQQVEAMEPVLGRDLAVRQVAMATGQGARTIWNWLNMIEGVRSADRLPYLVDRRNDGASRQGGTVDCDPEFFDLIKSYYLRLSGPSFASAYRAVVRIAKARGLAILPEWMMRRRLNAVVSHVTQVLLRKGLDAVKRLYPSQVRDKTCLHALEAVNADYHKWDNFVIWPVEPGQNEPPYIGRPQMVAFQDIFSGRIIAWRVDQTANSSTVLLAAGDMIEDWGIPKHVLLDNGREFAAKSVTGGSETRYRFKVMDDDVPGLFTSLGCEIHWATPYSGQSKPIERAFRDMCDSIAKDPRLEGSWTGNRPDAKPENYGSRAIELEEFLRIVAEGIAEHNTRVGRRSEVAYGRSFAEAFDESYARSKITKATEAQRRMWMMGAKGLKTHSRTGEVSLMGNKYWSSWMTELAGRAVVVRFDPADLWAGLHIYSQDNAYLGHAETFHRGGFFAMEDAKVLAKSKRAWLKAEREAAKAHKVFTAAELGRELDKVAPVEPGAPAASVVQLVPTKAVVRGKPKVAPQADAPGATVTTLPSRPRRAVDPVQSPRELFRRALELEQIIEAGGPVTADQQRWLTGFQTTSDYRTERKLWLTHGDTLFG</sequence>
<dbReference type="PROSITE" id="PS51702">
    <property type="entry name" value="HTH_MU"/>
    <property type="match status" value="1"/>
</dbReference>
<dbReference type="Gene3D" id="2.30.30.130">
    <property type="entry name" value="Transposase, Mu, C-terminal"/>
    <property type="match status" value="1"/>
</dbReference>
<dbReference type="Gene3D" id="3.30.420.10">
    <property type="entry name" value="Ribonuclease H-like superfamily/Ribonuclease H"/>
    <property type="match status" value="1"/>
</dbReference>
<dbReference type="Proteomes" id="UP000481421">
    <property type="component" value="Unassembled WGS sequence"/>
</dbReference>
<name>A0A6B3RNF5_9RHOB</name>
<dbReference type="InterPro" id="IPR003314">
    <property type="entry name" value="Mu-type_HTH"/>
</dbReference>
<evidence type="ECO:0000259" key="3">
    <source>
        <dbReference type="PROSITE" id="PS51702"/>
    </source>
</evidence>
<accession>A0A6B3RNF5</accession>
<dbReference type="EMBL" id="JAAIKE010000005">
    <property type="protein sequence ID" value="NEX47634.1"/>
    <property type="molecule type" value="Genomic_DNA"/>
</dbReference>
<dbReference type="GO" id="GO:0004803">
    <property type="term" value="F:transposase activity"/>
    <property type="evidence" value="ECO:0007669"/>
    <property type="project" value="InterPro"/>
</dbReference>
<dbReference type="GO" id="GO:0006313">
    <property type="term" value="P:DNA transposition"/>
    <property type="evidence" value="ECO:0007669"/>
    <property type="project" value="InterPro"/>
</dbReference>
<dbReference type="InterPro" id="IPR009004">
    <property type="entry name" value="Transposase_Mu_C"/>
</dbReference>
<feature type="region of interest" description="Disordered" evidence="1">
    <location>
        <begin position="627"/>
        <end position="652"/>
    </location>
</feature>
<dbReference type="SUPFAM" id="SSF46689">
    <property type="entry name" value="Homeodomain-like"/>
    <property type="match status" value="1"/>
</dbReference>
<dbReference type="PROSITE" id="PS50994">
    <property type="entry name" value="INTEGRASE"/>
    <property type="match status" value="1"/>
</dbReference>
<dbReference type="InterPro" id="IPR036388">
    <property type="entry name" value="WH-like_DNA-bd_sf"/>
</dbReference>